<accession>A0A8K1YHD9</accession>
<evidence type="ECO:0000256" key="1">
    <source>
        <dbReference type="SAM" id="Phobius"/>
    </source>
</evidence>
<keyword evidence="1" id="KW-0812">Transmembrane</keyword>
<geneLocation type="chloroplast" evidence="2"/>
<gene>
    <name evidence="2" type="primary">orf101</name>
</gene>
<keyword evidence="1" id="KW-1133">Transmembrane helix</keyword>
<sequence length="101" mass="11528">MSKGFIYSAYGQVGETALVYLSGVGFIRYLYRIIHPGKLKVTTRLVYNVVCLPMIIYYKGVGDVFVLFTTYFLYTIVDLVFLCPVISAASWTEVYFNKLKP</sequence>
<name>A0A8K1YHD9_9STRA</name>
<proteinExistence type="predicted"/>
<dbReference type="AlphaFoldDB" id="A0A8K1YHD9"/>
<feature type="transmembrane region" description="Helical" evidence="1">
    <location>
        <begin position="6"/>
        <end position="29"/>
    </location>
</feature>
<keyword evidence="1" id="KW-0472">Membrane</keyword>
<feature type="transmembrane region" description="Helical" evidence="1">
    <location>
        <begin position="41"/>
        <end position="58"/>
    </location>
</feature>
<reference evidence="2" key="1">
    <citation type="submission" date="2021-02" db="EMBL/GenBank/DDBJ databases">
        <authorList>
            <person name="Liu K."/>
            <person name="Chen N."/>
        </authorList>
    </citation>
    <scope>NUCLEOTIDE SEQUENCE</scope>
    <source>
        <strain evidence="2">CNS00561</strain>
    </source>
</reference>
<dbReference type="EMBL" id="MW592700">
    <property type="protein sequence ID" value="UBQ35304.1"/>
    <property type="molecule type" value="Genomic_DNA"/>
</dbReference>
<dbReference type="EMBL" id="MW592700">
    <property type="protein sequence ID" value="UBQ35356.1"/>
    <property type="molecule type" value="Genomic_DNA"/>
</dbReference>
<organism evidence="2">
    <name type="scientific">Thalassiosira sp</name>
    <dbReference type="NCBI Taxonomy" id="1891026"/>
    <lineage>
        <taxon>Eukaryota</taxon>
        <taxon>Sar</taxon>
        <taxon>Stramenopiles</taxon>
        <taxon>Ochrophyta</taxon>
        <taxon>Bacillariophyta</taxon>
        <taxon>Coscinodiscophyceae</taxon>
        <taxon>Thalassiosirophycidae</taxon>
        <taxon>Thalassiosirales</taxon>
        <taxon>Thalassiosiraceae</taxon>
        <taxon>Thalassiosira</taxon>
    </lineage>
</organism>
<keyword evidence="2" id="KW-0150">Chloroplast</keyword>
<evidence type="ECO:0000313" key="2">
    <source>
        <dbReference type="EMBL" id="UBQ35356.1"/>
    </source>
</evidence>
<keyword evidence="2" id="KW-0934">Plastid</keyword>
<feature type="transmembrane region" description="Helical" evidence="1">
    <location>
        <begin position="64"/>
        <end position="91"/>
    </location>
</feature>
<protein>
    <submittedName>
        <fullName evidence="2">Uncharacterized protein</fullName>
    </submittedName>
</protein>